<comment type="cofactor">
    <cofactor evidence="1">
        <name>Mg(2+)</name>
        <dbReference type="ChEBI" id="CHEBI:18420"/>
    </cofactor>
</comment>
<dbReference type="Proteomes" id="UP001139365">
    <property type="component" value="Unassembled WGS sequence"/>
</dbReference>
<evidence type="ECO:0000313" key="17">
    <source>
        <dbReference type="EMBL" id="CDC76509.1"/>
    </source>
</evidence>
<evidence type="ECO:0000313" key="18">
    <source>
        <dbReference type="EMBL" id="MCI5755232.1"/>
    </source>
</evidence>
<comment type="subcellular location">
    <subcellularLocation>
        <location evidence="2">Cytoplasm</location>
    </subcellularLocation>
</comment>
<comment type="function">
    <text evidence="16">Catalyzes the last two sequential reactions in the de novo biosynthetic pathway for UDP-N-acetylglucosamine (UDP-GlcNAc). The C-terminal domain catalyzes the transfer of acetyl group from acetyl coenzyme A to glucosamine-1-phosphate (GlcN-1-P) to produce N-acetylglucosamine-1-phosphate (GlcNAc-1-P), which is converted into UDP-GlcNAc by the transfer of uridine 5-monophosphate (from uridine 5-triphosphate), a reaction catalyzed by the N-terminal domain.</text>
</comment>
<dbReference type="Proteomes" id="UP000017938">
    <property type="component" value="Unassembled WGS sequence"/>
</dbReference>
<keyword evidence="12" id="KW-0012">Acyltransferase</keyword>
<dbReference type="GO" id="GO:0019134">
    <property type="term" value="F:glucosamine-1-phosphate N-acetyltransferase activity"/>
    <property type="evidence" value="ECO:0007669"/>
    <property type="project" value="UniProtKB-EC"/>
</dbReference>
<reference evidence="17" key="1">
    <citation type="submission" date="2012-11" db="EMBL/GenBank/DDBJ databases">
        <title>Dependencies among metagenomic species, viruses, plasmids and units of genetic variation.</title>
        <authorList>
            <person name="Nielsen H.B."/>
            <person name="Almeida M."/>
            <person name="Juncker A.S."/>
            <person name="Rasmussen S."/>
            <person name="Li J."/>
            <person name="Sunagawa S."/>
            <person name="Plichta D."/>
            <person name="Gautier L."/>
            <person name="Le Chatelier E."/>
            <person name="Peletier E."/>
            <person name="Bonde I."/>
            <person name="Nielsen T."/>
            <person name="Manichanh C."/>
            <person name="Arumugam M."/>
            <person name="Batto J."/>
            <person name="Santos M.B.Q.D."/>
            <person name="Blom N."/>
            <person name="Borruel N."/>
            <person name="Burgdorf K.S."/>
            <person name="Boumezbeur F."/>
            <person name="Casellas F."/>
            <person name="Dore J."/>
            <person name="Guarner F."/>
            <person name="Hansen T."/>
            <person name="Hildebrand F."/>
            <person name="Kaas R.S."/>
            <person name="Kennedy S."/>
            <person name="Kristiansen K."/>
            <person name="Kultima J.R."/>
            <person name="Leonard P."/>
            <person name="Levenez F."/>
            <person name="Lund O."/>
            <person name="Moumen B."/>
            <person name="Le Paslier D."/>
            <person name="Pons N."/>
            <person name="Pedersen O."/>
            <person name="Prifti E."/>
            <person name="Qin J."/>
            <person name="Raes J."/>
            <person name="Tap J."/>
            <person name="Tims S."/>
            <person name="Ussery D.W."/>
            <person name="Yamada T."/>
            <person name="MetaHit consortium"/>
            <person name="Renault P."/>
            <person name="Sicheritz-Ponten T."/>
            <person name="Bork P."/>
            <person name="Wang J."/>
            <person name="Brunak S."/>
            <person name="Ehrlich S.D."/>
        </authorList>
    </citation>
    <scope>NUCLEOTIDE SEQUENCE [LARGE SCALE GENOMIC DNA]</scope>
</reference>
<gene>
    <name evidence="17" type="ORF">BN580_02159</name>
    <name evidence="18" type="ORF">MR241_02925</name>
</gene>
<evidence type="ECO:0000313" key="20">
    <source>
        <dbReference type="Proteomes" id="UP001139365"/>
    </source>
</evidence>
<reference evidence="18 20" key="2">
    <citation type="submission" date="2022-03" db="EMBL/GenBank/DDBJ databases">
        <title>Metagenome-assembled genomes from swine fecal metagenomes.</title>
        <authorList>
            <person name="Holman D.B."/>
            <person name="Kommadath A."/>
        </authorList>
    </citation>
    <scope>NUCLEOTIDE SEQUENCE [LARGE SCALE GENOMIC DNA]</scope>
    <source>
        <strain evidence="18">SUG147</strain>
    </source>
</reference>
<dbReference type="GO" id="GO:0071555">
    <property type="term" value="P:cell wall organization"/>
    <property type="evidence" value="ECO:0007669"/>
    <property type="project" value="UniProtKB-KW"/>
</dbReference>
<dbReference type="SUPFAM" id="SSF51161">
    <property type="entry name" value="Trimeric LpxA-like enzymes"/>
    <property type="match status" value="1"/>
</dbReference>
<evidence type="ECO:0000256" key="13">
    <source>
        <dbReference type="ARBA" id="ARBA00023316"/>
    </source>
</evidence>
<evidence type="ECO:0000256" key="12">
    <source>
        <dbReference type="ARBA" id="ARBA00023315"/>
    </source>
</evidence>
<evidence type="ECO:0000256" key="10">
    <source>
        <dbReference type="ARBA" id="ARBA00022960"/>
    </source>
</evidence>
<dbReference type="CDD" id="cd03353">
    <property type="entry name" value="LbH_GlmU_C"/>
    <property type="match status" value="1"/>
</dbReference>
<evidence type="ECO:0000256" key="15">
    <source>
        <dbReference type="ARBA" id="ARBA00048493"/>
    </source>
</evidence>
<dbReference type="GO" id="GO:0009252">
    <property type="term" value="P:peptidoglycan biosynthetic process"/>
    <property type="evidence" value="ECO:0007669"/>
    <property type="project" value="UniProtKB-KW"/>
</dbReference>
<dbReference type="GO" id="GO:0006048">
    <property type="term" value="P:UDP-N-acetylglucosamine biosynthetic process"/>
    <property type="evidence" value="ECO:0007669"/>
    <property type="project" value="InterPro"/>
</dbReference>
<keyword evidence="13" id="KW-0961">Cell wall biogenesis/degradation</keyword>
<keyword evidence="5" id="KW-0963">Cytoplasm</keyword>
<dbReference type="AlphaFoldDB" id="R6U352"/>
<sequence length="270" mass="29034">MTEILKILERIGISPDEELLFEPISSHAACWEGFGDVETVSDYYEAIQCYIRTVALSFAEKGVKFSSLDGVMISPFAEIGKGTVIFPNVQIRHGVKIGENCVIGAGSVIENSTIGDGCVINATQIYNSVLDENVKIGPFCHVRPNTHLCAGVKIGDFVEVKNSTVGRDTHASHLTYIGDSDVGERVNFGCGTVTVNYDGKNKFRTVIGNDVFIGCNSNLVAPVTIADNGYTAAGSTITDDVPENALAVARARQVNKDGWVIKKKQRDAGK</sequence>
<comment type="catalytic activity">
    <reaction evidence="14">
        <text>alpha-D-glucosamine 1-phosphate + acetyl-CoA = N-acetyl-alpha-D-glucosamine 1-phosphate + CoA + H(+)</text>
        <dbReference type="Rhea" id="RHEA:13725"/>
        <dbReference type="ChEBI" id="CHEBI:15378"/>
        <dbReference type="ChEBI" id="CHEBI:57287"/>
        <dbReference type="ChEBI" id="CHEBI:57288"/>
        <dbReference type="ChEBI" id="CHEBI:57776"/>
        <dbReference type="ChEBI" id="CHEBI:58516"/>
        <dbReference type="EC" id="2.3.1.157"/>
    </reaction>
</comment>
<keyword evidence="9" id="KW-0460">Magnesium</keyword>
<accession>R6U352</accession>
<dbReference type="InterPro" id="IPR001451">
    <property type="entry name" value="Hexapep"/>
</dbReference>
<evidence type="ECO:0000256" key="8">
    <source>
        <dbReference type="ARBA" id="ARBA00022723"/>
    </source>
</evidence>
<evidence type="ECO:0000256" key="14">
    <source>
        <dbReference type="ARBA" id="ARBA00048247"/>
    </source>
</evidence>
<dbReference type="PANTHER" id="PTHR43584:SF3">
    <property type="entry name" value="BIFUNCTIONAL PROTEIN GLMU"/>
    <property type="match status" value="1"/>
</dbReference>
<evidence type="ECO:0000256" key="16">
    <source>
        <dbReference type="ARBA" id="ARBA00049628"/>
    </source>
</evidence>
<dbReference type="EMBL" id="CBFW010000378">
    <property type="protein sequence ID" value="CDC76509.1"/>
    <property type="molecule type" value="Genomic_DNA"/>
</dbReference>
<name>R6U352_9BACT</name>
<evidence type="ECO:0000256" key="1">
    <source>
        <dbReference type="ARBA" id="ARBA00001946"/>
    </source>
</evidence>
<dbReference type="GO" id="GO:0046872">
    <property type="term" value="F:metal ion binding"/>
    <property type="evidence" value="ECO:0007669"/>
    <property type="project" value="UniProtKB-KW"/>
</dbReference>
<dbReference type="InterPro" id="IPR038009">
    <property type="entry name" value="GlmU_C_LbH"/>
</dbReference>
<comment type="caution">
    <text evidence="17">The sequence shown here is derived from an EMBL/GenBank/DDBJ whole genome shotgun (WGS) entry which is preliminary data.</text>
</comment>
<dbReference type="InterPro" id="IPR050065">
    <property type="entry name" value="GlmU-like"/>
</dbReference>
<comment type="similarity">
    <text evidence="3">In the C-terminal section; belongs to the transferase hexapeptide repeat family.</text>
</comment>
<evidence type="ECO:0000256" key="5">
    <source>
        <dbReference type="ARBA" id="ARBA00022490"/>
    </source>
</evidence>
<organism evidence="17 19">
    <name type="scientific">Candidatus Colimorpha enterica</name>
    <dbReference type="NCBI Taxonomy" id="3083063"/>
    <lineage>
        <taxon>Bacteria</taxon>
        <taxon>Pseudomonadati</taxon>
        <taxon>Bacteroidota</taxon>
        <taxon>Bacteroidia</taxon>
        <taxon>Bacteroidales</taxon>
        <taxon>Candidatus Colimorpha</taxon>
    </lineage>
</organism>
<keyword evidence="10" id="KW-0133">Cell shape</keyword>
<comment type="similarity">
    <text evidence="4">In the N-terminal section; belongs to the N-acetylglucosamine-1-phosphate uridyltransferase family.</text>
</comment>
<evidence type="ECO:0000256" key="11">
    <source>
        <dbReference type="ARBA" id="ARBA00022984"/>
    </source>
</evidence>
<protein>
    <submittedName>
        <fullName evidence="17">Bifunctional protein GlmU</fullName>
    </submittedName>
    <submittedName>
        <fullName evidence="18">UDP-N-acetylglucosamine diphosphorylase</fullName>
    </submittedName>
</protein>
<dbReference type="PANTHER" id="PTHR43584">
    <property type="entry name" value="NUCLEOTIDYL TRANSFERASE"/>
    <property type="match status" value="1"/>
</dbReference>
<evidence type="ECO:0000256" key="2">
    <source>
        <dbReference type="ARBA" id="ARBA00004496"/>
    </source>
</evidence>
<keyword evidence="8" id="KW-0479">Metal-binding</keyword>
<dbReference type="Gene3D" id="2.160.10.10">
    <property type="entry name" value="Hexapeptide repeat proteins"/>
    <property type="match status" value="1"/>
</dbReference>
<evidence type="ECO:0000256" key="7">
    <source>
        <dbReference type="ARBA" id="ARBA00022695"/>
    </source>
</evidence>
<dbReference type="GO" id="GO:0005737">
    <property type="term" value="C:cytoplasm"/>
    <property type="evidence" value="ECO:0007669"/>
    <property type="project" value="UniProtKB-SubCell"/>
</dbReference>
<dbReference type="InterPro" id="IPR011004">
    <property type="entry name" value="Trimer_LpxA-like_sf"/>
</dbReference>
<proteinExistence type="inferred from homology"/>
<evidence type="ECO:0000256" key="4">
    <source>
        <dbReference type="ARBA" id="ARBA00007947"/>
    </source>
</evidence>
<dbReference type="GO" id="GO:0008360">
    <property type="term" value="P:regulation of cell shape"/>
    <property type="evidence" value="ECO:0007669"/>
    <property type="project" value="UniProtKB-KW"/>
</dbReference>
<evidence type="ECO:0000256" key="3">
    <source>
        <dbReference type="ARBA" id="ARBA00007707"/>
    </source>
</evidence>
<evidence type="ECO:0000256" key="9">
    <source>
        <dbReference type="ARBA" id="ARBA00022842"/>
    </source>
</evidence>
<dbReference type="GO" id="GO:0003977">
    <property type="term" value="F:UDP-N-acetylglucosamine diphosphorylase activity"/>
    <property type="evidence" value="ECO:0007669"/>
    <property type="project" value="UniProtKB-EC"/>
</dbReference>
<dbReference type="EMBL" id="JALEMU010000047">
    <property type="protein sequence ID" value="MCI5755232.1"/>
    <property type="molecule type" value="Genomic_DNA"/>
</dbReference>
<keyword evidence="7" id="KW-0548">Nucleotidyltransferase</keyword>
<dbReference type="Pfam" id="PF00132">
    <property type="entry name" value="Hexapep"/>
    <property type="match status" value="3"/>
</dbReference>
<dbReference type="STRING" id="1263015.BN580_02159"/>
<evidence type="ECO:0000313" key="19">
    <source>
        <dbReference type="Proteomes" id="UP000017938"/>
    </source>
</evidence>
<keyword evidence="11" id="KW-0573">Peptidoglycan synthesis</keyword>
<keyword evidence="6" id="KW-0808">Transferase</keyword>
<evidence type="ECO:0000256" key="6">
    <source>
        <dbReference type="ARBA" id="ARBA00022679"/>
    </source>
</evidence>
<comment type="catalytic activity">
    <reaction evidence="15">
        <text>N-acetyl-alpha-D-glucosamine 1-phosphate + UTP + H(+) = UDP-N-acetyl-alpha-D-glucosamine + diphosphate</text>
        <dbReference type="Rhea" id="RHEA:13509"/>
        <dbReference type="ChEBI" id="CHEBI:15378"/>
        <dbReference type="ChEBI" id="CHEBI:33019"/>
        <dbReference type="ChEBI" id="CHEBI:46398"/>
        <dbReference type="ChEBI" id="CHEBI:57705"/>
        <dbReference type="ChEBI" id="CHEBI:57776"/>
        <dbReference type="EC" id="2.7.7.23"/>
    </reaction>
</comment>